<keyword evidence="7" id="KW-1278">Translocase</keyword>
<dbReference type="RefSeq" id="XP_001383470.2">
    <property type="nucleotide sequence ID" value="XM_001383433.1"/>
</dbReference>
<dbReference type="GO" id="GO:0016887">
    <property type="term" value="F:ATP hydrolysis activity"/>
    <property type="evidence" value="ECO:0007669"/>
    <property type="project" value="InterPro"/>
</dbReference>
<keyword evidence="4 10" id="KW-0479">Metal-binding</keyword>
<keyword evidence="9 10" id="KW-0472">Membrane</keyword>
<dbReference type="InterPro" id="IPR023214">
    <property type="entry name" value="HAD_sf"/>
</dbReference>
<dbReference type="SFLD" id="SFLDG00002">
    <property type="entry name" value="C1.7:_P-type_atpase_like"/>
    <property type="match status" value="1"/>
</dbReference>
<dbReference type="InterPro" id="IPR036412">
    <property type="entry name" value="HAD-like_sf"/>
</dbReference>
<dbReference type="Proteomes" id="UP000002258">
    <property type="component" value="Chromosome 3"/>
</dbReference>
<keyword evidence="8 10" id="KW-1133">Transmembrane helix</keyword>
<dbReference type="GO" id="GO:0043682">
    <property type="term" value="F:P-type divalent copper transporter activity"/>
    <property type="evidence" value="ECO:0007669"/>
    <property type="project" value="TreeGrafter"/>
</dbReference>
<reference evidence="12 13" key="1">
    <citation type="journal article" date="2007" name="Nat. Biotechnol.">
        <title>Genome sequence of the lignocellulose-bioconverting and xylose-fermenting yeast Pichia stipitis.</title>
        <authorList>
            <person name="Jeffries T.W."/>
            <person name="Grigoriev I.V."/>
            <person name="Grimwood J."/>
            <person name="Laplaza J.M."/>
            <person name="Aerts A."/>
            <person name="Salamov A."/>
            <person name="Schmutz J."/>
            <person name="Lindquist E."/>
            <person name="Dehal P."/>
            <person name="Shapiro H."/>
            <person name="Jin Y.S."/>
            <person name="Passoth V."/>
            <person name="Richardson P.M."/>
        </authorList>
    </citation>
    <scope>NUCLEOTIDE SEQUENCE [LARGE SCALE GENOMIC DNA]</scope>
    <source>
        <strain evidence="13">ATCC 58785 / CBS 6054 / NBRC 10063 / NRRL Y-11545</strain>
    </source>
</reference>
<dbReference type="GO" id="GO:0005507">
    <property type="term" value="F:copper ion binding"/>
    <property type="evidence" value="ECO:0007669"/>
    <property type="project" value="TreeGrafter"/>
</dbReference>
<dbReference type="Gene3D" id="2.70.150.10">
    <property type="entry name" value="Calcium-transporting ATPase, cytoplasmic transduction domain A"/>
    <property type="match status" value="1"/>
</dbReference>
<dbReference type="SUPFAM" id="SSF81653">
    <property type="entry name" value="Calcium ATPase, transduction domain A"/>
    <property type="match status" value="1"/>
</dbReference>
<dbReference type="GO" id="GO:0055070">
    <property type="term" value="P:copper ion homeostasis"/>
    <property type="evidence" value="ECO:0007669"/>
    <property type="project" value="TreeGrafter"/>
</dbReference>
<dbReference type="InterPro" id="IPR008250">
    <property type="entry name" value="ATPase_P-typ_transduc_dom_A_sf"/>
</dbReference>
<comment type="similarity">
    <text evidence="2 10">Belongs to the cation transport ATPase (P-type) (TC 3.A.3) family. Type IB subfamily.</text>
</comment>
<dbReference type="InterPro" id="IPR036163">
    <property type="entry name" value="HMA_dom_sf"/>
</dbReference>
<dbReference type="CDD" id="cd00371">
    <property type="entry name" value="HMA"/>
    <property type="match status" value="2"/>
</dbReference>
<dbReference type="CDD" id="cd02094">
    <property type="entry name" value="P-type_ATPase_Cu-like"/>
    <property type="match status" value="1"/>
</dbReference>
<feature type="transmembrane region" description="Helical" evidence="10">
    <location>
        <begin position="785"/>
        <end position="813"/>
    </location>
</feature>
<dbReference type="InterPro" id="IPR017969">
    <property type="entry name" value="Heavy-metal-associated_CS"/>
</dbReference>
<dbReference type="HOGENOM" id="CLU_001771_0_2_1"/>
<evidence type="ECO:0000256" key="10">
    <source>
        <dbReference type="RuleBase" id="RU362081"/>
    </source>
</evidence>
<dbReference type="SFLD" id="SFLDF00027">
    <property type="entry name" value="p-type_atpase"/>
    <property type="match status" value="1"/>
</dbReference>
<dbReference type="FunFam" id="2.70.150.10:FF:000068">
    <property type="entry name" value="Copper resistance-associated P-type ATPase"/>
    <property type="match status" value="1"/>
</dbReference>
<dbReference type="InterPro" id="IPR023299">
    <property type="entry name" value="ATPase_P-typ_cyto_dom_N"/>
</dbReference>
<dbReference type="GO" id="GO:0005524">
    <property type="term" value="F:ATP binding"/>
    <property type="evidence" value="ECO:0007669"/>
    <property type="project" value="UniProtKB-UniRule"/>
</dbReference>
<dbReference type="Gene3D" id="3.40.50.1000">
    <property type="entry name" value="HAD superfamily/HAD-like"/>
    <property type="match status" value="1"/>
</dbReference>
<feature type="domain" description="HMA" evidence="11">
    <location>
        <begin position="260"/>
        <end position="330"/>
    </location>
</feature>
<gene>
    <name evidence="12" type="primary">CCC2.3</name>
    <name evidence="12" type="ORF">PICST_82776</name>
</gene>
<proteinExistence type="inferred from homology"/>
<keyword evidence="12" id="KW-0378">Hydrolase</keyword>
<evidence type="ECO:0000256" key="7">
    <source>
        <dbReference type="ARBA" id="ARBA00022967"/>
    </source>
</evidence>
<dbReference type="NCBIfam" id="TIGR01525">
    <property type="entry name" value="ATPase-IB_hvy"/>
    <property type="match status" value="1"/>
</dbReference>
<dbReference type="InterPro" id="IPR006121">
    <property type="entry name" value="HMA_dom"/>
</dbReference>
<dbReference type="SUPFAM" id="SSF81665">
    <property type="entry name" value="Calcium ATPase, transmembrane domain M"/>
    <property type="match status" value="1"/>
</dbReference>
<dbReference type="InterPro" id="IPR027256">
    <property type="entry name" value="P-typ_ATPase_IB"/>
</dbReference>
<accession>A3LRS8</accession>
<name>A3LRS8_PICST</name>
<dbReference type="OMA" id="DVIRVPH"/>
<dbReference type="Gene3D" id="3.40.1110.10">
    <property type="entry name" value="Calcium-transporting ATPase, cytoplasmic domain N"/>
    <property type="match status" value="1"/>
</dbReference>
<dbReference type="Gene3D" id="3.30.70.100">
    <property type="match status" value="2"/>
</dbReference>
<feature type="transmembrane region" description="Helical" evidence="10">
    <location>
        <begin position="1137"/>
        <end position="1158"/>
    </location>
</feature>
<dbReference type="InterPro" id="IPR044492">
    <property type="entry name" value="P_typ_ATPase_HD_dom"/>
</dbReference>
<dbReference type="GO" id="GO:0016020">
    <property type="term" value="C:membrane"/>
    <property type="evidence" value="ECO:0007669"/>
    <property type="project" value="UniProtKB-SubCell"/>
</dbReference>
<dbReference type="PANTHER" id="PTHR43520:SF32">
    <property type="entry name" value="COPPER RESISTANCE P-TYPE ATPASE (EUROFUNG)"/>
    <property type="match status" value="1"/>
</dbReference>
<dbReference type="InParanoid" id="A3LRS8"/>
<evidence type="ECO:0000256" key="1">
    <source>
        <dbReference type="ARBA" id="ARBA00004141"/>
    </source>
</evidence>
<evidence type="ECO:0000256" key="2">
    <source>
        <dbReference type="ARBA" id="ARBA00006024"/>
    </source>
</evidence>
<dbReference type="eggNOG" id="KOG0207">
    <property type="taxonomic scope" value="Eukaryota"/>
</dbReference>
<evidence type="ECO:0000313" key="12">
    <source>
        <dbReference type="EMBL" id="ABN65441.2"/>
    </source>
</evidence>
<evidence type="ECO:0000256" key="3">
    <source>
        <dbReference type="ARBA" id="ARBA00022692"/>
    </source>
</evidence>
<dbReference type="PROSITE" id="PS00154">
    <property type="entry name" value="ATPASE_E1_E2"/>
    <property type="match status" value="1"/>
</dbReference>
<evidence type="ECO:0000256" key="8">
    <source>
        <dbReference type="ARBA" id="ARBA00022989"/>
    </source>
</evidence>
<dbReference type="SFLD" id="SFLDS00003">
    <property type="entry name" value="Haloacid_Dehalogenase"/>
    <property type="match status" value="1"/>
</dbReference>
<keyword evidence="13" id="KW-1185">Reference proteome</keyword>
<dbReference type="EC" id="3.6.3.4" evidence="12"/>
<evidence type="ECO:0000259" key="11">
    <source>
        <dbReference type="PROSITE" id="PS50846"/>
    </source>
</evidence>
<dbReference type="EMBL" id="CP000497">
    <property type="protein sequence ID" value="ABN65441.2"/>
    <property type="molecule type" value="Genomic_DNA"/>
</dbReference>
<dbReference type="PROSITE" id="PS50846">
    <property type="entry name" value="HMA_2"/>
    <property type="match status" value="1"/>
</dbReference>
<dbReference type="InterPro" id="IPR001757">
    <property type="entry name" value="P_typ_ATPase"/>
</dbReference>
<dbReference type="SUPFAM" id="SSF55008">
    <property type="entry name" value="HMA, heavy metal-associated domain"/>
    <property type="match status" value="2"/>
</dbReference>
<evidence type="ECO:0000256" key="4">
    <source>
        <dbReference type="ARBA" id="ARBA00022723"/>
    </source>
</evidence>
<comment type="subcellular location">
    <subcellularLocation>
        <location evidence="1">Membrane</location>
        <topology evidence="1">Multi-pass membrane protein</topology>
    </subcellularLocation>
</comment>
<dbReference type="KEGG" id="pic:PICST_82776"/>
<feature type="transmembrane region" description="Helical" evidence="10">
    <location>
        <begin position="584"/>
        <end position="603"/>
    </location>
</feature>
<dbReference type="AlphaFoldDB" id="A3LRS8"/>
<dbReference type="InterPro" id="IPR023298">
    <property type="entry name" value="ATPase_P-typ_TM_dom_sf"/>
</dbReference>
<dbReference type="Pfam" id="PF00403">
    <property type="entry name" value="HMA"/>
    <property type="match status" value="1"/>
</dbReference>
<dbReference type="PANTHER" id="PTHR43520">
    <property type="entry name" value="ATP7, ISOFORM B"/>
    <property type="match status" value="1"/>
</dbReference>
<organism evidence="12 13">
    <name type="scientific">Scheffersomyces stipitis (strain ATCC 58785 / CBS 6054 / NBRC 10063 / NRRL Y-11545)</name>
    <name type="common">Yeast</name>
    <name type="synonym">Pichia stipitis</name>
    <dbReference type="NCBI Taxonomy" id="322104"/>
    <lineage>
        <taxon>Eukaryota</taxon>
        <taxon>Fungi</taxon>
        <taxon>Dikarya</taxon>
        <taxon>Ascomycota</taxon>
        <taxon>Saccharomycotina</taxon>
        <taxon>Pichiomycetes</taxon>
        <taxon>Debaryomycetaceae</taxon>
        <taxon>Scheffersomyces</taxon>
    </lineage>
</organism>
<dbReference type="SUPFAM" id="SSF56784">
    <property type="entry name" value="HAD-like"/>
    <property type="match status" value="1"/>
</dbReference>
<feature type="transmembrane region" description="Helical" evidence="10">
    <location>
        <begin position="503"/>
        <end position="522"/>
    </location>
</feature>
<sequence>MEHLHINFSNIHCNNCVSSIFTVLSQYFTVSEIKELSKTNPILSINNNDVDVYYSIDSSKPSSEPPMKKIIKSLNKAGFKLLSWEIEKDGTVVLSSSGNASPNVEDIFSADHAEGFFDFLNLYSKFAKSRSTKNHLKNCVTCQLEQTARAAKDRDSENETSTLETVVDQPDKEYRAVFSVTGMTCAACVQSVTAELNNILNGGTPVKSEEPNFSVDLIQQSAVIIIPNKQIINKVVDSINDIGFECRLLEVLPVQRSINTKVTAIISGITCVACANSIQSAVKELPFVLDSGINTVTKTGQFVLEESPSDKVNHLAKLKETIEDCGFDFEVVSKDKINYTSSRKKSRTINISVNGMHCEHCPELVANYLSSYGEAIVINDPITLEHPFIKFTYIPNNDVTVRKFLRDLNHIVPSENEDGYTFNYDEQGVFNCALVESVSMDEHLRKLSKKEILRVAVRLLIATVFAIPTFVFGIVAMSLLPSSHPFRMWVEDPLWAGNVSRNTWILLFLSTPVYFFAADIFHRKAIKEVKSLWLHKNSFKSRLFKFGSMNLLMCLGTSVSYWASIVLLILSAKQEPKSHMGFHTTYFDSVVFLTFFLLIGRLLESYSKSKTASAIANLGSLKVSTATLVDLVDDNFANDEVIDVKYLETGDYIRVATGESPPVDCVIVEGSSEFDESALTGESVPVKHSSGHQIFSGTVNTGSNAVIAKIISLEGDSLIDQIVNTVRDGQMRKAPIERTADLLTGYFVPVITLLAIITWIIWLSLGHSGALPDGYLDIDIGGWTVWSLEFSIAVFVIACPCGIGLAAPTALFVGSGLAAKYGILAKGGGVAFQDGANTNVVCFDKTGTLTLGELQVTDYAFASLNERDSVVKTFALQTARDLELASKHPLAKAVRSFIEGYAFPKHDIKSSQNKVPRVETIPGKGLRGEIEFDNGSDIWNEYKPSEVILGNEALLSDCGVKITADQSEVLNKWKSECKSIILVAIRAKLFGDESFHLVLMLATRDQLRAETKKVIEYLQTHDIECWMITGDNAITAKAIGEEIGIKNIVSEVLPAEKQAQVKKIQQLKKVVVAMVGDGINDAPALATADVGIALSSGADLAVTSSDFILLNKSHPLITLVTLFDLSKTVFRRVKFNFGWSLVYNIIGIPIAAGVIYPYNNTRLSPVWASVAMAASSVSVVSSSLALKLYRPKIKSEDFKLEESAAALEPKEHEF</sequence>
<dbReference type="PROSITE" id="PS01047">
    <property type="entry name" value="HMA_1"/>
    <property type="match status" value="1"/>
</dbReference>
<evidence type="ECO:0000256" key="9">
    <source>
        <dbReference type="ARBA" id="ARBA00023136"/>
    </source>
</evidence>
<dbReference type="STRING" id="322104.A3LRS8"/>
<keyword evidence="6 10" id="KW-0067">ATP-binding</keyword>
<evidence type="ECO:0000256" key="5">
    <source>
        <dbReference type="ARBA" id="ARBA00022741"/>
    </source>
</evidence>
<evidence type="ECO:0000256" key="6">
    <source>
        <dbReference type="ARBA" id="ARBA00022840"/>
    </source>
</evidence>
<feature type="transmembrane region" description="Helical" evidence="10">
    <location>
        <begin position="742"/>
        <end position="765"/>
    </location>
</feature>
<feature type="transmembrane region" description="Helical" evidence="10">
    <location>
        <begin position="1164"/>
        <end position="1186"/>
    </location>
</feature>
<feature type="transmembrane region" description="Helical" evidence="10">
    <location>
        <begin position="543"/>
        <end position="572"/>
    </location>
</feature>
<evidence type="ECO:0000313" key="13">
    <source>
        <dbReference type="Proteomes" id="UP000002258"/>
    </source>
</evidence>
<feature type="transmembrane region" description="Helical" evidence="10">
    <location>
        <begin position="455"/>
        <end position="480"/>
    </location>
</feature>
<dbReference type="InterPro" id="IPR018303">
    <property type="entry name" value="ATPase_P-typ_P_site"/>
</dbReference>
<keyword evidence="3 10" id="KW-0812">Transmembrane</keyword>
<protein>
    <submittedName>
        <fullName evidence="12">Copper-transporting P1-type ATPase</fullName>
        <ecNumber evidence="12">3.6.3.4</ecNumber>
    </submittedName>
</protein>
<dbReference type="PROSITE" id="PS01229">
    <property type="entry name" value="COF_2"/>
    <property type="match status" value="1"/>
</dbReference>
<dbReference type="InterPro" id="IPR059000">
    <property type="entry name" value="ATPase_P-type_domA"/>
</dbReference>
<dbReference type="PRINTS" id="PR00119">
    <property type="entry name" value="CATATPASE"/>
</dbReference>
<dbReference type="GeneID" id="4838095"/>
<dbReference type="Pfam" id="PF00122">
    <property type="entry name" value="E1-E2_ATPase"/>
    <property type="match status" value="1"/>
</dbReference>
<keyword evidence="5 10" id="KW-0547">Nucleotide-binding</keyword>
<dbReference type="SUPFAM" id="SSF81660">
    <property type="entry name" value="Metal cation-transporting ATPase, ATP-binding domain N"/>
    <property type="match status" value="1"/>
</dbReference>
<dbReference type="Pfam" id="PF00702">
    <property type="entry name" value="Hydrolase"/>
    <property type="match status" value="1"/>
</dbReference>
<dbReference type="NCBIfam" id="TIGR01494">
    <property type="entry name" value="ATPase_P-type"/>
    <property type="match status" value="2"/>
</dbReference>
<dbReference type="OrthoDB" id="432719at2759"/>